<evidence type="ECO:0000313" key="10">
    <source>
        <dbReference type="Proteomes" id="UP000037460"/>
    </source>
</evidence>
<evidence type="ECO:0000256" key="7">
    <source>
        <dbReference type="ARBA" id="ARBA00022679"/>
    </source>
</evidence>
<dbReference type="PANTHER" id="PTHR13539:SF3">
    <property type="entry name" value="CALMODULIN-LYSINE N-METHYLTRANSFERASE"/>
    <property type="match status" value="1"/>
</dbReference>
<keyword evidence="7 9" id="KW-0808">Transferase</keyword>
<dbReference type="Proteomes" id="UP000037460">
    <property type="component" value="Unassembled WGS sequence"/>
</dbReference>
<dbReference type="Pfam" id="PF10294">
    <property type="entry name" value="Methyltransf_16"/>
    <property type="match status" value="1"/>
</dbReference>
<dbReference type="EC" id="2.1.1.60" evidence="3"/>
<dbReference type="InterPro" id="IPR019410">
    <property type="entry name" value="Methyltransf_16"/>
</dbReference>
<keyword evidence="6 9" id="KW-0489">Methyltransferase</keyword>
<keyword evidence="8" id="KW-0539">Nucleus</keyword>
<proteinExistence type="predicted"/>
<dbReference type="SUPFAM" id="SSF53335">
    <property type="entry name" value="S-adenosyl-L-methionine-dependent methyltransferases"/>
    <property type="match status" value="1"/>
</dbReference>
<evidence type="ECO:0000256" key="5">
    <source>
        <dbReference type="ARBA" id="ARBA00022490"/>
    </source>
</evidence>
<gene>
    <name evidence="9" type="ORF">Ctob_003413</name>
</gene>
<dbReference type="Gene3D" id="3.40.50.150">
    <property type="entry name" value="Vaccinia Virus protein VP39"/>
    <property type="match status" value="1"/>
</dbReference>
<dbReference type="EMBL" id="JWZX01003138">
    <property type="protein sequence ID" value="KOO23987.1"/>
    <property type="molecule type" value="Genomic_DNA"/>
</dbReference>
<keyword evidence="5" id="KW-0963">Cytoplasm</keyword>
<dbReference type="GO" id="GO:0032259">
    <property type="term" value="P:methylation"/>
    <property type="evidence" value="ECO:0007669"/>
    <property type="project" value="UniProtKB-KW"/>
</dbReference>
<dbReference type="InterPro" id="IPR029063">
    <property type="entry name" value="SAM-dependent_MTases_sf"/>
</dbReference>
<evidence type="ECO:0000256" key="8">
    <source>
        <dbReference type="ARBA" id="ARBA00023242"/>
    </source>
</evidence>
<dbReference type="InterPro" id="IPR025800">
    <property type="entry name" value="CaM-Lys-N-MeTrfase"/>
</dbReference>
<reference evidence="10" key="1">
    <citation type="journal article" date="2015" name="PLoS Genet.">
        <title>Genome Sequence and Transcriptome Analyses of Chrysochromulina tobin: Metabolic Tools for Enhanced Algal Fitness in the Prominent Order Prymnesiales (Haptophyceae).</title>
        <authorList>
            <person name="Hovde B.T."/>
            <person name="Deodato C.R."/>
            <person name="Hunsperger H.M."/>
            <person name="Ryken S.A."/>
            <person name="Yost W."/>
            <person name="Jha R.K."/>
            <person name="Patterson J."/>
            <person name="Monnat R.J. Jr."/>
            <person name="Barlow S.B."/>
            <person name="Starkenburg S.R."/>
            <person name="Cattolico R.A."/>
        </authorList>
    </citation>
    <scope>NUCLEOTIDE SEQUENCE</scope>
    <source>
        <strain evidence="10">CCMP291</strain>
    </source>
</reference>
<protein>
    <recommendedName>
        <fullName evidence="4">Calmodulin-lysine N-methyltransferase</fullName>
        <ecNumber evidence="3">2.1.1.60</ecNumber>
    </recommendedName>
</protein>
<accession>A0A0M0JCB5</accession>
<evidence type="ECO:0000256" key="3">
    <source>
        <dbReference type="ARBA" id="ARBA00011914"/>
    </source>
</evidence>
<evidence type="ECO:0000313" key="9">
    <source>
        <dbReference type="EMBL" id="KOO23987.1"/>
    </source>
</evidence>
<dbReference type="PANTHER" id="PTHR13539">
    <property type="entry name" value="CALMODULIN-LYSINE N-METHYLTRANSFERASE"/>
    <property type="match status" value="1"/>
</dbReference>
<dbReference type="GO" id="GO:0005737">
    <property type="term" value="C:cytoplasm"/>
    <property type="evidence" value="ECO:0007669"/>
    <property type="project" value="UniProtKB-SubCell"/>
</dbReference>
<sequence>MSAAGGRSAWGYFKCTRSLHPDTGEVLLRMQPPEDEQQDWPSIAIARPSTRDVLQHGPFAFKLSPSSEVLAHLIVTRLRKALAGKHVLEVGAGLGYAGIACAAWTDAASVTLTDGDPISVAALRRNVELNAEASAFGSTAVEARQLCYGGALYKEGDYRNARVFDCILCADCAYDRAFHLPLCTSLKRSLGPLGRGIVVASRRCGSLDDFTRCLQAHFVVEAWAPDAATDERFRGQKCFPSVYVLRHLPSA</sequence>
<evidence type="ECO:0000256" key="2">
    <source>
        <dbReference type="ARBA" id="ARBA00004496"/>
    </source>
</evidence>
<name>A0A0M0JCB5_9EUKA</name>
<keyword evidence="10" id="KW-1185">Reference proteome</keyword>
<dbReference type="GO" id="GO:0018025">
    <property type="term" value="F:calmodulin-lysine N-methyltransferase activity"/>
    <property type="evidence" value="ECO:0007669"/>
    <property type="project" value="UniProtKB-EC"/>
</dbReference>
<comment type="caution">
    <text evidence="9">The sequence shown here is derived from an EMBL/GenBank/DDBJ whole genome shotgun (WGS) entry which is preliminary data.</text>
</comment>
<organism evidence="9 10">
    <name type="scientific">Chrysochromulina tobinii</name>
    <dbReference type="NCBI Taxonomy" id="1460289"/>
    <lineage>
        <taxon>Eukaryota</taxon>
        <taxon>Haptista</taxon>
        <taxon>Haptophyta</taxon>
        <taxon>Prymnesiophyceae</taxon>
        <taxon>Prymnesiales</taxon>
        <taxon>Chrysochromulinaceae</taxon>
        <taxon>Chrysochromulina</taxon>
    </lineage>
</organism>
<dbReference type="AlphaFoldDB" id="A0A0M0JCB5"/>
<dbReference type="OrthoDB" id="413520at2759"/>
<evidence type="ECO:0000256" key="1">
    <source>
        <dbReference type="ARBA" id="ARBA00004123"/>
    </source>
</evidence>
<evidence type="ECO:0000256" key="4">
    <source>
        <dbReference type="ARBA" id="ARBA00020594"/>
    </source>
</evidence>
<evidence type="ECO:0000256" key="6">
    <source>
        <dbReference type="ARBA" id="ARBA00022603"/>
    </source>
</evidence>
<dbReference type="GO" id="GO:0005634">
    <property type="term" value="C:nucleus"/>
    <property type="evidence" value="ECO:0007669"/>
    <property type="project" value="UniProtKB-SubCell"/>
</dbReference>
<comment type="subcellular location">
    <subcellularLocation>
        <location evidence="2">Cytoplasm</location>
    </subcellularLocation>
    <subcellularLocation>
        <location evidence="1">Nucleus</location>
    </subcellularLocation>
</comment>